<keyword evidence="3 9" id="KW-0812">Transmembrane</keyword>
<organism evidence="10 11">
    <name type="scientific">Plasmodium ovale curtisi</name>
    <dbReference type="NCBI Taxonomy" id="864141"/>
    <lineage>
        <taxon>Eukaryota</taxon>
        <taxon>Sar</taxon>
        <taxon>Alveolata</taxon>
        <taxon>Apicomplexa</taxon>
        <taxon>Aconoidasida</taxon>
        <taxon>Haemosporida</taxon>
        <taxon>Plasmodiidae</taxon>
        <taxon>Plasmodium</taxon>
        <taxon>Plasmodium (Plasmodium)</taxon>
    </lineage>
</organism>
<evidence type="ECO:0000256" key="8">
    <source>
        <dbReference type="SAM" id="MobiDB-lite"/>
    </source>
</evidence>
<dbReference type="AlphaFoldDB" id="A0A1A8VWX8"/>
<dbReference type="Gene3D" id="6.10.250.430">
    <property type="match status" value="1"/>
</dbReference>
<proteinExistence type="inferred from homology"/>
<comment type="subcellular location">
    <subcellularLocation>
        <location evidence="1">Membrane</location>
        <topology evidence="1">Single-pass type I membrane protein</topology>
    </subcellularLocation>
</comment>
<comment type="similarity">
    <text evidence="2">Belongs to the apicomplexan parasites AMA1 family.</text>
</comment>
<keyword evidence="5 9" id="KW-1133">Transmembrane helix</keyword>
<dbReference type="PRINTS" id="PR01361">
    <property type="entry name" value="MEROZOITESA"/>
</dbReference>
<dbReference type="GO" id="GO:0016020">
    <property type="term" value="C:membrane"/>
    <property type="evidence" value="ECO:0007669"/>
    <property type="project" value="UniProtKB-SubCell"/>
</dbReference>
<keyword evidence="6 9" id="KW-0472">Membrane</keyword>
<evidence type="ECO:0000256" key="2">
    <source>
        <dbReference type="ARBA" id="ARBA00007098"/>
    </source>
</evidence>
<dbReference type="InterPro" id="IPR024056">
    <property type="entry name" value="Apmem_Ag1_dom_sf"/>
</dbReference>
<evidence type="ECO:0000313" key="11">
    <source>
        <dbReference type="Proteomes" id="UP000078560"/>
    </source>
</evidence>
<keyword evidence="7" id="KW-0325">Glycoprotein</keyword>
<evidence type="ECO:0000256" key="3">
    <source>
        <dbReference type="ARBA" id="ARBA00022692"/>
    </source>
</evidence>
<dbReference type="SUPFAM" id="SSF82910">
    <property type="entry name" value="Apical membrane antigen 1"/>
    <property type="match status" value="1"/>
</dbReference>
<dbReference type="Proteomes" id="UP000078560">
    <property type="component" value="Unassembled WGS sequence"/>
</dbReference>
<evidence type="ECO:0000256" key="4">
    <source>
        <dbReference type="ARBA" id="ARBA00022729"/>
    </source>
</evidence>
<dbReference type="SMART" id="SM00815">
    <property type="entry name" value="AMA-1"/>
    <property type="match status" value="1"/>
</dbReference>
<protein>
    <submittedName>
        <fullName evidence="10">Apical membrane antigen 1 (AMA1)</fullName>
    </submittedName>
</protein>
<feature type="transmembrane region" description="Helical" evidence="9">
    <location>
        <begin position="487"/>
        <end position="508"/>
    </location>
</feature>
<name>A0A1A8VWX8_PLAOA</name>
<evidence type="ECO:0000256" key="1">
    <source>
        <dbReference type="ARBA" id="ARBA00004479"/>
    </source>
</evidence>
<gene>
    <name evidence="10" type="ORF">POVCU2_0023170</name>
</gene>
<evidence type="ECO:0000256" key="9">
    <source>
        <dbReference type="SAM" id="Phobius"/>
    </source>
</evidence>
<dbReference type="EMBL" id="FLQU01000315">
    <property type="protein sequence ID" value="SBS83853.1"/>
    <property type="molecule type" value="Genomic_DNA"/>
</dbReference>
<evidence type="ECO:0000256" key="6">
    <source>
        <dbReference type="ARBA" id="ARBA00023136"/>
    </source>
</evidence>
<accession>A0A1A8VWX8</accession>
<evidence type="ECO:0000256" key="5">
    <source>
        <dbReference type="ARBA" id="ARBA00022989"/>
    </source>
</evidence>
<reference evidence="11" key="1">
    <citation type="submission" date="2016-05" db="EMBL/GenBank/DDBJ databases">
        <authorList>
            <person name="Naeem Raeece"/>
        </authorList>
    </citation>
    <scope>NUCLEOTIDE SEQUENCE [LARGE SCALE GENOMIC DNA]</scope>
</reference>
<dbReference type="Pfam" id="PF02430">
    <property type="entry name" value="AMA-1"/>
    <property type="match status" value="1"/>
</dbReference>
<sequence>MKKIYYIFLLSAHYLINVGKCTRNQKQGRLTRSGSAMVEKNPTIERSTRMINPWKKYMEKFDVEKTHGSGIRVDLGEDAEVKNSKYRIPSGRCPVFGKGITIENSEVSFLKPVATGNEKLKSGGFAFPLTDYHISPISLQNLKRRYNENVELMKLNDMSLCAKHASSFVISEDQNTTYRHPAVYDEKEQTCYILYLSAQENLGPRYCSNDAADKDSIFCFKPEKNESFQNYVYLSKNLRDDWSSKCPRNNLTNSKFGLWVDGNCEDIPYVKEFQANTLRECNRIVFEASASDQPRQYEEELTDYEKIQEGFRQNNPDMIKGAFFPVGAYKSDNFKSRGKGFNWGNFDIVNNKCYIFSAKPTCLINDKNYIATTALSHPEDVEHNFPCEIYKNEIEKEIEKQNRKAKLYSTDGDRVVLPRIFISDDKDSLKCPCEPERITNSTCNYYVCNCVEKRAEIKENNEVIIKDEFKEDYENEEGENTNRQRTIIIIGLAGGVAVLGCASFFFFFKKKAQGKEYDKMDQTDGYGKPKSRKDEMLDPEASFWGEEKRASHTTPVLMEKPYY</sequence>
<dbReference type="Gene3D" id="4.10.1010.10">
    <property type="entry name" value="Apical membrane antigen 1"/>
    <property type="match status" value="1"/>
</dbReference>
<dbReference type="Gene3D" id="3.50.4.10">
    <property type="entry name" value="Hepatocyte Growth Factor"/>
    <property type="match status" value="2"/>
</dbReference>
<dbReference type="InterPro" id="IPR003298">
    <property type="entry name" value="Apmem_Ag1"/>
</dbReference>
<keyword evidence="4" id="KW-0732">Signal</keyword>
<feature type="region of interest" description="Disordered" evidence="8">
    <location>
        <begin position="519"/>
        <end position="548"/>
    </location>
</feature>
<evidence type="ECO:0000256" key="7">
    <source>
        <dbReference type="ARBA" id="ARBA00023180"/>
    </source>
</evidence>
<evidence type="ECO:0000313" key="10">
    <source>
        <dbReference type="EMBL" id="SBS83853.1"/>
    </source>
</evidence>